<dbReference type="InterPro" id="IPR008915">
    <property type="entry name" value="Peptidase_M50"/>
</dbReference>
<evidence type="ECO:0000256" key="2">
    <source>
        <dbReference type="ARBA" id="ARBA00004141"/>
    </source>
</evidence>
<evidence type="ECO:0000256" key="6">
    <source>
        <dbReference type="ARBA" id="ARBA00023136"/>
    </source>
</evidence>
<evidence type="ECO:0000256" key="5">
    <source>
        <dbReference type="ARBA" id="ARBA00022989"/>
    </source>
</evidence>
<dbReference type="Pfam" id="PF02163">
    <property type="entry name" value="Peptidase_M50"/>
    <property type="match status" value="1"/>
</dbReference>
<keyword evidence="4 7" id="KW-0812">Transmembrane</keyword>
<proteinExistence type="inferred from homology"/>
<evidence type="ECO:0000256" key="1">
    <source>
        <dbReference type="ARBA" id="ARBA00001947"/>
    </source>
</evidence>
<dbReference type="GO" id="GO:0006508">
    <property type="term" value="P:proteolysis"/>
    <property type="evidence" value="ECO:0007669"/>
    <property type="project" value="InterPro"/>
</dbReference>
<comment type="caution">
    <text evidence="9">The sequence shown here is derived from an EMBL/GenBank/DDBJ whole genome shotgun (WGS) entry which is preliminary data.</text>
</comment>
<feature type="transmembrane region" description="Helical" evidence="7">
    <location>
        <begin position="12"/>
        <end position="32"/>
    </location>
</feature>
<evidence type="ECO:0000256" key="7">
    <source>
        <dbReference type="SAM" id="Phobius"/>
    </source>
</evidence>
<evidence type="ECO:0000313" key="9">
    <source>
        <dbReference type="EMBL" id="MBO1266111.1"/>
    </source>
</evidence>
<comment type="similarity">
    <text evidence="3">Belongs to the peptidase M50B family.</text>
</comment>
<comment type="subcellular location">
    <subcellularLocation>
        <location evidence="2">Membrane</location>
        <topology evidence="2">Multi-pass membrane protein</topology>
    </subcellularLocation>
</comment>
<feature type="domain" description="Peptidase M50" evidence="8">
    <location>
        <begin position="54"/>
        <end position="147"/>
    </location>
</feature>
<protein>
    <submittedName>
        <fullName evidence="9">M50 family metallopeptidase</fullName>
    </submittedName>
</protein>
<reference evidence="9" key="1">
    <citation type="submission" date="2021-03" db="EMBL/GenBank/DDBJ databases">
        <title>Proteiniclasticum marinus sp. nov., isolated from tidal flat sediment.</title>
        <authorList>
            <person name="Namirimu T."/>
            <person name="Yang J.-A."/>
            <person name="Yang S.-H."/>
            <person name="Kim Y.-J."/>
            <person name="Kwon K.K."/>
        </authorList>
    </citation>
    <scope>NUCLEOTIDE SEQUENCE</scope>
    <source>
        <strain evidence="9">SCR006</strain>
    </source>
</reference>
<dbReference type="EMBL" id="JAFNJU010000012">
    <property type="protein sequence ID" value="MBO1266111.1"/>
    <property type="molecule type" value="Genomic_DNA"/>
</dbReference>
<dbReference type="RefSeq" id="WP_207600636.1">
    <property type="nucleotide sequence ID" value="NZ_JAFNJU010000012.1"/>
</dbReference>
<organism evidence="9 10">
    <name type="scientific">Proteiniclasticum aestuarii</name>
    <dbReference type="NCBI Taxonomy" id="2817862"/>
    <lineage>
        <taxon>Bacteria</taxon>
        <taxon>Bacillati</taxon>
        <taxon>Bacillota</taxon>
        <taxon>Clostridia</taxon>
        <taxon>Eubacteriales</taxon>
        <taxon>Clostridiaceae</taxon>
        <taxon>Proteiniclasticum</taxon>
    </lineage>
</organism>
<keyword evidence="5 7" id="KW-1133">Transmembrane helix</keyword>
<evidence type="ECO:0000259" key="8">
    <source>
        <dbReference type="Pfam" id="PF02163"/>
    </source>
</evidence>
<feature type="transmembrane region" description="Helical" evidence="7">
    <location>
        <begin position="155"/>
        <end position="178"/>
    </location>
</feature>
<accession>A0A939HDT7</accession>
<feature type="transmembrane region" description="Helical" evidence="7">
    <location>
        <begin position="44"/>
        <end position="64"/>
    </location>
</feature>
<sequence length="373" mass="42613">MEEKREKKTVGWKYIGMILASGITLGILLAFLEVDLSFMDTLSFWHFPLMLLFFYLGVFLVINIHELGHLVFGKLLGYRFLLFRAGPLSIQKENGKLKVTFIKNVGYGGLCAMLPGENSDLRHFAIYSTGGILFNILIGVGFILFSFGFSQPVHTAIPLFLTGVVSILLALINAWPFFSMNQPTDGMMFFSILRKNPLAERFYESAMLSKKLAMGVRPRDLDLQPVTLPLEDFHDLTAVFYLYFMEMDKGNLEKAGEHLKVVEENLHKMPPYSLPAYYYELIFHALLTGDTARAQHYHEKAGRILLKDQDINGLRIKSYYAFYVEQNPEKAEELAQRGLSVMEKFPFRGQALFEAEQLEKLLKRIDREKSSGS</sequence>
<name>A0A939HDT7_9CLOT</name>
<dbReference type="Proteomes" id="UP000664218">
    <property type="component" value="Unassembled WGS sequence"/>
</dbReference>
<evidence type="ECO:0000256" key="3">
    <source>
        <dbReference type="ARBA" id="ARBA00007931"/>
    </source>
</evidence>
<evidence type="ECO:0000313" key="10">
    <source>
        <dbReference type="Proteomes" id="UP000664218"/>
    </source>
</evidence>
<keyword evidence="10" id="KW-1185">Reference proteome</keyword>
<dbReference type="GO" id="GO:0016020">
    <property type="term" value="C:membrane"/>
    <property type="evidence" value="ECO:0007669"/>
    <property type="project" value="UniProtKB-SubCell"/>
</dbReference>
<dbReference type="CDD" id="cd05709">
    <property type="entry name" value="S2P-M50"/>
    <property type="match status" value="1"/>
</dbReference>
<feature type="transmembrane region" description="Helical" evidence="7">
    <location>
        <begin position="124"/>
        <end position="149"/>
    </location>
</feature>
<gene>
    <name evidence="9" type="ORF">J3A84_13825</name>
</gene>
<comment type="cofactor">
    <cofactor evidence="1">
        <name>Zn(2+)</name>
        <dbReference type="ChEBI" id="CHEBI:29105"/>
    </cofactor>
</comment>
<keyword evidence="6 7" id="KW-0472">Membrane</keyword>
<dbReference type="AlphaFoldDB" id="A0A939HDT7"/>
<evidence type="ECO:0000256" key="4">
    <source>
        <dbReference type="ARBA" id="ARBA00022692"/>
    </source>
</evidence>